<name>A0A1G7NZV8_9FLAO</name>
<evidence type="ECO:0000313" key="1">
    <source>
        <dbReference type="EMBL" id="SDF78899.1"/>
    </source>
</evidence>
<keyword evidence="2" id="KW-1185">Reference proteome</keyword>
<gene>
    <name evidence="1" type="ORF">SAMN05421825_2131</name>
</gene>
<dbReference type="STRING" id="454006.SAMN05421825_2131"/>
<dbReference type="Proteomes" id="UP000199203">
    <property type="component" value="Unassembled WGS sequence"/>
</dbReference>
<proteinExistence type="predicted"/>
<protein>
    <submittedName>
        <fullName evidence="1">Uncharacterized protein</fullName>
    </submittedName>
</protein>
<sequence length="39" mass="4334">MAAVSAFRSQSFLQTLCLQLENEVKAKKDFRSSRAADSV</sequence>
<reference evidence="2" key="1">
    <citation type="submission" date="2016-10" db="EMBL/GenBank/DDBJ databases">
        <authorList>
            <person name="Varghese N."/>
            <person name="Submissions S."/>
        </authorList>
    </citation>
    <scope>NUCLEOTIDE SEQUENCE [LARGE SCALE GENOMIC DNA]</scope>
    <source>
        <strain evidence="2">DSM 19684</strain>
    </source>
</reference>
<dbReference type="EMBL" id="FNBH01000002">
    <property type="protein sequence ID" value="SDF78899.1"/>
    <property type="molecule type" value="Genomic_DNA"/>
</dbReference>
<dbReference type="AlphaFoldDB" id="A0A1G7NZV8"/>
<evidence type="ECO:0000313" key="2">
    <source>
        <dbReference type="Proteomes" id="UP000199203"/>
    </source>
</evidence>
<accession>A0A1G7NZV8</accession>
<organism evidence="1 2">
    <name type="scientific">Epilithonimonas hungarica</name>
    <dbReference type="NCBI Taxonomy" id="454006"/>
    <lineage>
        <taxon>Bacteria</taxon>
        <taxon>Pseudomonadati</taxon>
        <taxon>Bacteroidota</taxon>
        <taxon>Flavobacteriia</taxon>
        <taxon>Flavobacteriales</taxon>
        <taxon>Weeksellaceae</taxon>
        <taxon>Chryseobacterium group</taxon>
        <taxon>Epilithonimonas</taxon>
    </lineage>
</organism>